<protein>
    <recommendedName>
        <fullName evidence="3">N-acetyltransferase domain-containing protein</fullName>
    </recommendedName>
</protein>
<reference evidence="2" key="1">
    <citation type="journal article" date="2019" name="Int. J. Syst. Evol. Microbiol.">
        <title>The Global Catalogue of Microorganisms (GCM) 10K type strain sequencing project: providing services to taxonomists for standard genome sequencing and annotation.</title>
        <authorList>
            <consortium name="The Broad Institute Genomics Platform"/>
            <consortium name="The Broad Institute Genome Sequencing Center for Infectious Disease"/>
            <person name="Wu L."/>
            <person name="Ma J."/>
        </authorList>
    </citation>
    <scope>NUCLEOTIDE SEQUENCE [LARGE SCALE GENOMIC DNA]</scope>
    <source>
        <strain evidence="2">CGMCC 4.7283</strain>
    </source>
</reference>
<evidence type="ECO:0000313" key="1">
    <source>
        <dbReference type="EMBL" id="MFC4667688.1"/>
    </source>
</evidence>
<dbReference type="RefSeq" id="WP_380715923.1">
    <property type="nucleotide sequence ID" value="NZ_JBHSGI010000002.1"/>
</dbReference>
<proteinExistence type="predicted"/>
<comment type="caution">
    <text evidence="1">The sequence shown here is derived from an EMBL/GenBank/DDBJ whole genome shotgun (WGS) entry which is preliminary data.</text>
</comment>
<accession>A0ABV9KCR6</accession>
<name>A0ABV9KCR6_9RHOB</name>
<dbReference type="InterPro" id="IPR016181">
    <property type="entry name" value="Acyl_CoA_acyltransferase"/>
</dbReference>
<evidence type="ECO:0008006" key="3">
    <source>
        <dbReference type="Google" id="ProtNLM"/>
    </source>
</evidence>
<gene>
    <name evidence="1" type="ORF">ACFO5X_03915</name>
</gene>
<organism evidence="1 2">
    <name type="scientific">Seohaeicola nanhaiensis</name>
    <dbReference type="NCBI Taxonomy" id="1387282"/>
    <lineage>
        <taxon>Bacteria</taxon>
        <taxon>Pseudomonadati</taxon>
        <taxon>Pseudomonadota</taxon>
        <taxon>Alphaproteobacteria</taxon>
        <taxon>Rhodobacterales</taxon>
        <taxon>Roseobacteraceae</taxon>
        <taxon>Seohaeicola</taxon>
    </lineage>
</organism>
<dbReference type="Gene3D" id="3.40.630.30">
    <property type="match status" value="2"/>
</dbReference>
<keyword evidence="2" id="KW-1185">Reference proteome</keyword>
<dbReference type="Proteomes" id="UP001595973">
    <property type="component" value="Unassembled WGS sequence"/>
</dbReference>
<evidence type="ECO:0000313" key="2">
    <source>
        <dbReference type="Proteomes" id="UP001595973"/>
    </source>
</evidence>
<sequence length="330" mass="34912">MPTVRAATPEDIPALVAILMQDAEARHAVDPILWRMAGDAPAQVEAALRAALGDGPQPVRQFWRLSEEDGRVTGVVHAMLLPVPPIYAGRQGEPGLILADSAVVPGAPEGTVDALVAAAEQALREAGARILLATHVTGAAWQAGLQARGYAALTLYLSRSDPGDAEASPGIRAAGAEDIAGIVALAAENKRILSEIDLFWERHPEADVRFAAWMRRSLTLGDRDMLVMGPEGELSGYAIAQPASRLHFPPAHDIRGTGVIDDYYHRELADVETLDESGSGATALLRAAEAALAARGVGAVFVVCPAGWRSKIAMLEAAGYETAMVWSIRR</sequence>
<dbReference type="SUPFAM" id="SSF55729">
    <property type="entry name" value="Acyl-CoA N-acyltransferases (Nat)"/>
    <property type="match status" value="2"/>
</dbReference>
<dbReference type="EMBL" id="JBHSGI010000002">
    <property type="protein sequence ID" value="MFC4667688.1"/>
    <property type="molecule type" value="Genomic_DNA"/>
</dbReference>